<keyword evidence="2" id="KW-1185">Reference proteome</keyword>
<evidence type="ECO:0000313" key="1">
    <source>
        <dbReference type="EMBL" id="KAD3192950.1"/>
    </source>
</evidence>
<gene>
    <name evidence="1" type="ORF">FH972_027301</name>
</gene>
<sequence length="224" mass="25079">MRAQAQEPEFWVVPDVFLLDSEEGSSPTSSSWEPKTGSALVALRKARVRASVTGLGDLIQDRLVHAMSGSLWRWFVNESTRLAGGSAGLAGVRMKFGTDGDEAKSKGLAEFTESWQARRSSVTAGLTSSHRVWVSVSRRGRQWWCWLGRRRRPDSVFHCPRRVRSWSVRGRVGAWTIKLGDPLSEVDSAVSGWCFEAVSPRKGRCREGDRYDNGDVGPRRTLQW</sequence>
<organism evidence="1 2">
    <name type="scientific">Carpinus fangiana</name>
    <dbReference type="NCBI Taxonomy" id="176857"/>
    <lineage>
        <taxon>Eukaryota</taxon>
        <taxon>Viridiplantae</taxon>
        <taxon>Streptophyta</taxon>
        <taxon>Embryophyta</taxon>
        <taxon>Tracheophyta</taxon>
        <taxon>Spermatophyta</taxon>
        <taxon>Magnoliopsida</taxon>
        <taxon>eudicotyledons</taxon>
        <taxon>Gunneridae</taxon>
        <taxon>Pentapetalae</taxon>
        <taxon>rosids</taxon>
        <taxon>fabids</taxon>
        <taxon>Fagales</taxon>
        <taxon>Betulaceae</taxon>
        <taxon>Carpinus</taxon>
    </lineage>
</organism>
<accession>A0A5N6M642</accession>
<proteinExistence type="predicted"/>
<protein>
    <submittedName>
        <fullName evidence="1">Uncharacterized protein</fullName>
    </submittedName>
</protein>
<name>A0A5N6M642_9ROSI</name>
<dbReference type="EMBL" id="VIBQ01002349">
    <property type="protein sequence ID" value="KAD3192950.1"/>
    <property type="molecule type" value="Genomic_DNA"/>
</dbReference>
<dbReference type="Proteomes" id="UP000327013">
    <property type="component" value="Unassembled WGS sequence"/>
</dbReference>
<dbReference type="AlphaFoldDB" id="A0A5N6M642"/>
<evidence type="ECO:0000313" key="2">
    <source>
        <dbReference type="Proteomes" id="UP000327013"/>
    </source>
</evidence>
<reference evidence="1 2" key="1">
    <citation type="submission" date="2019-06" db="EMBL/GenBank/DDBJ databases">
        <title>A chromosomal-level reference genome of Carpinus fangiana (Coryloideae, Betulaceae).</title>
        <authorList>
            <person name="Yang X."/>
            <person name="Wang Z."/>
            <person name="Zhang L."/>
            <person name="Hao G."/>
            <person name="Liu J."/>
            <person name="Yang Y."/>
        </authorList>
    </citation>
    <scope>NUCLEOTIDE SEQUENCE [LARGE SCALE GENOMIC DNA]</scope>
    <source>
        <strain evidence="1">Cfa_2016G</strain>
        <tissue evidence="1">Leaf</tissue>
    </source>
</reference>
<comment type="caution">
    <text evidence="1">The sequence shown here is derived from an EMBL/GenBank/DDBJ whole genome shotgun (WGS) entry which is preliminary data.</text>
</comment>